<feature type="domain" description="Protein kinase" evidence="6">
    <location>
        <begin position="1"/>
        <end position="94"/>
    </location>
</feature>
<dbReference type="InterPro" id="IPR011044">
    <property type="entry name" value="Quino_amine_DH_bsu"/>
</dbReference>
<keyword evidence="3" id="KW-0547">Nucleotide-binding</keyword>
<evidence type="ECO:0000313" key="8">
    <source>
        <dbReference type="Proteomes" id="UP000306628"/>
    </source>
</evidence>
<evidence type="ECO:0000259" key="6">
    <source>
        <dbReference type="PROSITE" id="PS50011"/>
    </source>
</evidence>
<evidence type="ECO:0000256" key="3">
    <source>
        <dbReference type="ARBA" id="ARBA00022741"/>
    </source>
</evidence>
<proteinExistence type="predicted"/>
<gene>
    <name evidence="7" type="ORF">ETD85_37255</name>
</gene>
<evidence type="ECO:0000256" key="2">
    <source>
        <dbReference type="ARBA" id="ARBA00022679"/>
    </source>
</evidence>
<evidence type="ECO:0000256" key="5">
    <source>
        <dbReference type="ARBA" id="ARBA00022840"/>
    </source>
</evidence>
<dbReference type="InterPro" id="IPR000719">
    <property type="entry name" value="Prot_kinase_dom"/>
</dbReference>
<dbReference type="SUPFAM" id="SSF56112">
    <property type="entry name" value="Protein kinase-like (PK-like)"/>
    <property type="match status" value="1"/>
</dbReference>
<evidence type="ECO:0000256" key="1">
    <source>
        <dbReference type="ARBA" id="ARBA00012513"/>
    </source>
</evidence>
<evidence type="ECO:0000313" key="7">
    <source>
        <dbReference type="EMBL" id="TMR28010.1"/>
    </source>
</evidence>
<keyword evidence="5" id="KW-0067">ATP-binding</keyword>
<accession>A0A5S4GNT3</accession>
<dbReference type="OrthoDB" id="9801841at2"/>
<dbReference type="InterPro" id="IPR050660">
    <property type="entry name" value="NEK_Ser/Thr_kinase"/>
</dbReference>
<protein>
    <recommendedName>
        <fullName evidence="1">non-specific serine/threonine protein kinase</fullName>
        <ecNumber evidence="1">2.7.11.1</ecNumber>
    </recommendedName>
</protein>
<dbReference type="SUPFAM" id="SSF50969">
    <property type="entry name" value="YVTN repeat-like/Quinoprotein amine dehydrogenase"/>
    <property type="match status" value="1"/>
</dbReference>
<dbReference type="PANTHER" id="PTHR43671">
    <property type="entry name" value="SERINE/THREONINE-PROTEIN KINASE NEK"/>
    <property type="match status" value="1"/>
</dbReference>
<dbReference type="PROSITE" id="PS50011">
    <property type="entry name" value="PROTEIN_KINASE_DOM"/>
    <property type="match status" value="1"/>
</dbReference>
<comment type="caution">
    <text evidence="7">The sequence shown here is derived from an EMBL/GenBank/DDBJ whole genome shotgun (WGS) entry which is preliminary data.</text>
</comment>
<dbReference type="GO" id="GO:0004674">
    <property type="term" value="F:protein serine/threonine kinase activity"/>
    <property type="evidence" value="ECO:0007669"/>
    <property type="project" value="UniProtKB-EC"/>
</dbReference>
<keyword evidence="4" id="KW-0418">Kinase</keyword>
<dbReference type="Proteomes" id="UP000306628">
    <property type="component" value="Unassembled WGS sequence"/>
</dbReference>
<dbReference type="PANTHER" id="PTHR43671:SF13">
    <property type="entry name" value="SERINE_THREONINE-PROTEIN KINASE NEK2"/>
    <property type="match status" value="1"/>
</dbReference>
<dbReference type="GO" id="GO:0005524">
    <property type="term" value="F:ATP binding"/>
    <property type="evidence" value="ECO:0007669"/>
    <property type="project" value="UniProtKB-KW"/>
</dbReference>
<dbReference type="EC" id="2.7.11.1" evidence="1"/>
<dbReference type="EMBL" id="VCKX01000153">
    <property type="protein sequence ID" value="TMR28010.1"/>
    <property type="molecule type" value="Genomic_DNA"/>
</dbReference>
<dbReference type="AlphaFoldDB" id="A0A5S4GNT3"/>
<keyword evidence="8" id="KW-1185">Reference proteome</keyword>
<evidence type="ECO:0000256" key="4">
    <source>
        <dbReference type="ARBA" id="ARBA00022777"/>
    </source>
</evidence>
<dbReference type="Gene3D" id="1.10.510.10">
    <property type="entry name" value="Transferase(Phosphotransferase) domain 1"/>
    <property type="match status" value="1"/>
</dbReference>
<reference evidence="7 8" key="1">
    <citation type="submission" date="2019-05" db="EMBL/GenBank/DDBJ databases">
        <title>Draft genome sequence of Nonomuraea zeae DSM 100528.</title>
        <authorList>
            <person name="Saricaoglu S."/>
            <person name="Isik K."/>
        </authorList>
    </citation>
    <scope>NUCLEOTIDE SEQUENCE [LARGE SCALE GENOMIC DNA]</scope>
    <source>
        <strain evidence="7 8">DSM 100528</strain>
    </source>
</reference>
<keyword evidence="2" id="KW-0808">Transferase</keyword>
<dbReference type="InterPro" id="IPR011009">
    <property type="entry name" value="Kinase-like_dom_sf"/>
</dbReference>
<dbReference type="Pfam" id="PF00069">
    <property type="entry name" value="Pkinase"/>
    <property type="match status" value="1"/>
</dbReference>
<sequence>MLGTPAYMSPEQFRGQPLGPAADLFSWAGTMAFAATGKPPFGEDTAAAVLTRVLHQPPDMSGFGDPLSRVVLDCLAKDPARRPSVEQVTAHLLRRRPAPPSFVLPPSLAGAAAGPTPETGLRTIVPPGTQTTVYERPGDPVALVGYTQTGLTNDNSESYLRTAKGGAFKQHGAAMEALLSPDRRYVVTRPTVFDSDDYDSLVITEQATGRRFTVRTTKSPLSAEVRGWSRDSSKVLVNFYEPGTDGEDVPYAGFGVLDVATQRFEPVRKPQVRFPDTPFSWDQDKGLINGSEKSLQFFDTDGRKVREFGEVGTLPRDATDVFSPSGQAFVTNCPGTDYYAHCLWDTRTGELVRKLADLDEYDRFAPVYARVR</sequence>
<name>A0A5S4GNT3_9ACTN</name>
<organism evidence="7 8">
    <name type="scientific">Nonomuraea zeae</name>
    <dbReference type="NCBI Taxonomy" id="1642303"/>
    <lineage>
        <taxon>Bacteria</taxon>
        <taxon>Bacillati</taxon>
        <taxon>Actinomycetota</taxon>
        <taxon>Actinomycetes</taxon>
        <taxon>Streptosporangiales</taxon>
        <taxon>Streptosporangiaceae</taxon>
        <taxon>Nonomuraea</taxon>
    </lineage>
</organism>